<dbReference type="NCBIfam" id="TIGR04391">
    <property type="entry name" value="CcmD_alt_fam"/>
    <property type="match status" value="1"/>
</dbReference>
<keyword evidence="1" id="KW-0472">Membrane</keyword>
<accession>A0A7C1G3C1</accession>
<keyword evidence="1" id="KW-0812">Transmembrane</keyword>
<feature type="transmembrane region" description="Helical" evidence="1">
    <location>
        <begin position="6"/>
        <end position="25"/>
    </location>
</feature>
<keyword evidence="1" id="KW-1133">Transmembrane helix</keyword>
<gene>
    <name evidence="2" type="ORF">ENP47_09580</name>
</gene>
<organism evidence="2">
    <name type="scientific">Thermomicrobium roseum</name>
    <dbReference type="NCBI Taxonomy" id="500"/>
    <lineage>
        <taxon>Bacteria</taxon>
        <taxon>Pseudomonadati</taxon>
        <taxon>Thermomicrobiota</taxon>
        <taxon>Thermomicrobia</taxon>
        <taxon>Thermomicrobiales</taxon>
        <taxon>Thermomicrobiaceae</taxon>
        <taxon>Thermomicrobium</taxon>
    </lineage>
</organism>
<proteinExistence type="predicted"/>
<sequence>MDALWYLFAGFFVTWLILGIYLFSLRRQIEVLRSELAALRGELGTPEDQQLPEAKAVRDTTGS</sequence>
<evidence type="ECO:0000313" key="2">
    <source>
        <dbReference type="EMBL" id="HEF65832.1"/>
    </source>
</evidence>
<dbReference type="EMBL" id="DSJL01000011">
    <property type="protein sequence ID" value="HEF65832.1"/>
    <property type="molecule type" value="Genomic_DNA"/>
</dbReference>
<protein>
    <submittedName>
        <fullName evidence="2">LapA family protein</fullName>
    </submittedName>
</protein>
<evidence type="ECO:0000256" key="1">
    <source>
        <dbReference type="SAM" id="Phobius"/>
    </source>
</evidence>
<name>A0A7C1G3C1_THERO</name>
<comment type="caution">
    <text evidence="2">The sequence shown here is derived from an EMBL/GenBank/DDBJ whole genome shotgun (WGS) entry which is preliminary data.</text>
</comment>
<dbReference type="AlphaFoldDB" id="A0A7C1G3C1"/>
<reference evidence="2" key="1">
    <citation type="journal article" date="2020" name="mSystems">
        <title>Genome- and Community-Level Interaction Insights into Carbon Utilization and Element Cycling Functions of Hydrothermarchaeota in Hydrothermal Sediment.</title>
        <authorList>
            <person name="Zhou Z."/>
            <person name="Liu Y."/>
            <person name="Xu W."/>
            <person name="Pan J."/>
            <person name="Luo Z.H."/>
            <person name="Li M."/>
        </authorList>
    </citation>
    <scope>NUCLEOTIDE SEQUENCE [LARGE SCALE GENOMIC DNA]</scope>
    <source>
        <strain evidence="2">SpSt-222</strain>
    </source>
</reference>
<dbReference type="InterPro" id="IPR030888">
    <property type="entry name" value="Put_ccm"/>
</dbReference>